<dbReference type="Pfam" id="PF06940">
    <property type="entry name" value="DUF1287"/>
    <property type="match status" value="1"/>
</dbReference>
<proteinExistence type="predicted"/>
<evidence type="ECO:0000313" key="1">
    <source>
        <dbReference type="EMBL" id="KAE8126462.1"/>
    </source>
</evidence>
<evidence type="ECO:0000313" key="2">
    <source>
        <dbReference type="Proteomes" id="UP000325415"/>
    </source>
</evidence>
<reference evidence="1 2" key="1">
    <citation type="submission" date="2018-04" db="EMBL/GenBank/DDBJ databases">
        <authorList>
            <person name="Eckel V.P."/>
            <person name="Vogel R.F."/>
        </authorList>
    </citation>
    <scope>NUCLEOTIDE SEQUENCE [LARGE SCALE GENOMIC DNA]</scope>
    <source>
        <strain evidence="2">TMW 2.1764</strain>
    </source>
</reference>
<organism evidence="1 2">
    <name type="scientific">Bifidobacterium tibiigranuli</name>
    <dbReference type="NCBI Taxonomy" id="2172043"/>
    <lineage>
        <taxon>Bacteria</taxon>
        <taxon>Bacillati</taxon>
        <taxon>Actinomycetota</taxon>
        <taxon>Actinomycetes</taxon>
        <taxon>Bifidobacteriales</taxon>
        <taxon>Bifidobacteriaceae</taxon>
        <taxon>Bifidobacterium</taxon>
    </lineage>
</organism>
<sequence>MLTIALALLLCVAVAFGAIAVLIPRLRHDSLPEESVTGGIHAVAPASVLHSSVDYDHDGIDDYSDILQGARMDAKARPVYDASYYQGGYPPDNRGACTDVVWRAFKNAGYDLKNMVDADIAADPTSYGNAITRPDPNIDFRRTGVLDVFFSKYGQHLTTDIADHDAWQQGDIVIFENVKHIGIISDLRDGQGVPLVLHNMGQHDRENDYLAFRKHMQVTGHYRFDASKIPASVLKPWHAG</sequence>
<gene>
    <name evidence="1" type="ORF">DDE84_11170</name>
</gene>
<comment type="caution">
    <text evidence="1">The sequence shown here is derived from an EMBL/GenBank/DDBJ whole genome shotgun (WGS) entry which is preliminary data.</text>
</comment>
<name>A0A5N6RYL4_9BIFI</name>
<accession>A0A5N6RYL4</accession>
<dbReference type="InterPro" id="IPR009706">
    <property type="entry name" value="DUF1287"/>
</dbReference>
<keyword evidence="2" id="KW-1185">Reference proteome</keyword>
<dbReference type="Proteomes" id="UP000325415">
    <property type="component" value="Unassembled WGS sequence"/>
</dbReference>
<dbReference type="EMBL" id="QDAG01000013">
    <property type="protein sequence ID" value="KAE8126462.1"/>
    <property type="molecule type" value="Genomic_DNA"/>
</dbReference>
<protein>
    <submittedName>
        <fullName evidence="1">DUF1287 domain-containing protein</fullName>
    </submittedName>
</protein>
<dbReference type="AlphaFoldDB" id="A0A5N6RYL4"/>